<gene>
    <name evidence="3" type="ORF">COMA2_20358</name>
</gene>
<feature type="chain" id="PRO_5006623995" description="Copper resistance protein D domain-containing protein" evidence="2">
    <location>
        <begin position="27"/>
        <end position="251"/>
    </location>
</feature>
<feature type="transmembrane region" description="Helical" evidence="1">
    <location>
        <begin position="166"/>
        <end position="184"/>
    </location>
</feature>
<evidence type="ECO:0008006" key="5">
    <source>
        <dbReference type="Google" id="ProtNLM"/>
    </source>
</evidence>
<organism evidence="3 4">
    <name type="scientific">Candidatus Nitrospira nitrificans</name>
    <dbReference type="NCBI Taxonomy" id="1742973"/>
    <lineage>
        <taxon>Bacteria</taxon>
        <taxon>Pseudomonadati</taxon>
        <taxon>Nitrospirota</taxon>
        <taxon>Nitrospiria</taxon>
        <taxon>Nitrospirales</taxon>
        <taxon>Nitrospiraceae</taxon>
        <taxon>Nitrospira</taxon>
    </lineage>
</organism>
<keyword evidence="4" id="KW-1185">Reference proteome</keyword>
<evidence type="ECO:0000313" key="4">
    <source>
        <dbReference type="Proteomes" id="UP000198736"/>
    </source>
</evidence>
<keyword evidence="1" id="KW-0812">Transmembrane</keyword>
<keyword evidence="1" id="KW-0472">Membrane</keyword>
<feature type="transmembrane region" description="Helical" evidence="1">
    <location>
        <begin position="196"/>
        <end position="213"/>
    </location>
</feature>
<dbReference type="RefSeq" id="WP_139077236.1">
    <property type="nucleotide sequence ID" value="NZ_CZPZ01000012.1"/>
</dbReference>
<keyword evidence="2" id="KW-0732">Signal</keyword>
<proteinExistence type="predicted"/>
<dbReference type="STRING" id="1742973.COMA2_20358"/>
<name>A0A0S4LGC8_9BACT</name>
<protein>
    <recommendedName>
        <fullName evidence="5">Copper resistance protein D domain-containing protein</fullName>
    </recommendedName>
</protein>
<evidence type="ECO:0000256" key="1">
    <source>
        <dbReference type="SAM" id="Phobius"/>
    </source>
</evidence>
<dbReference type="OrthoDB" id="113685at2"/>
<evidence type="ECO:0000256" key="2">
    <source>
        <dbReference type="SAM" id="SignalP"/>
    </source>
</evidence>
<keyword evidence="1" id="KW-1133">Transmembrane helix</keyword>
<sequence length="251" mass="27292">MKWGGSLLFVLALTCVLFTWPTTVCAQSALEHQRASPTTDTTHHAHGTEGGGGWEGSAEGIAYSEFNHHLAGLCDVLFGFAELGYALQYPMPVWTRLALPTALGFIGSYLLIWSDHDAWPIGSLGFHETFFGQDLEIVEHKFYGVLAAIIALCEALRRFGWVRHPAWAAPLILFVLVGGLLLFVHSHGNHPGSARIEFHHALLGSVGVGAALSKGLASWLPGVSPRIVKRWEIAWAGSVILFGLLLLIYSE</sequence>
<feature type="transmembrane region" description="Helical" evidence="1">
    <location>
        <begin position="233"/>
        <end position="250"/>
    </location>
</feature>
<reference evidence="4" key="1">
    <citation type="submission" date="2015-10" db="EMBL/GenBank/DDBJ databases">
        <authorList>
            <person name="Luecker S."/>
            <person name="Luecker S."/>
        </authorList>
    </citation>
    <scope>NUCLEOTIDE SEQUENCE [LARGE SCALE GENOMIC DNA]</scope>
</reference>
<feature type="transmembrane region" description="Helical" evidence="1">
    <location>
        <begin position="93"/>
        <end position="112"/>
    </location>
</feature>
<feature type="signal peptide" evidence="2">
    <location>
        <begin position="1"/>
        <end position="26"/>
    </location>
</feature>
<evidence type="ECO:0000313" key="3">
    <source>
        <dbReference type="EMBL" id="CUS35616.1"/>
    </source>
</evidence>
<dbReference type="EMBL" id="CZPZ01000012">
    <property type="protein sequence ID" value="CUS35616.1"/>
    <property type="molecule type" value="Genomic_DNA"/>
</dbReference>
<dbReference type="AlphaFoldDB" id="A0A0S4LGC8"/>
<accession>A0A0S4LGC8</accession>
<dbReference type="Proteomes" id="UP000198736">
    <property type="component" value="Unassembled WGS sequence"/>
</dbReference>